<evidence type="ECO:0000256" key="10">
    <source>
        <dbReference type="ARBA" id="ARBA00048639"/>
    </source>
</evidence>
<feature type="binding site" evidence="11">
    <location>
        <position position="182"/>
    </location>
    <ligand>
        <name>substrate</name>
    </ligand>
</feature>
<evidence type="ECO:0000256" key="11">
    <source>
        <dbReference type="HAMAP-Rule" id="MF_00225"/>
    </source>
</evidence>
<evidence type="ECO:0000256" key="3">
    <source>
        <dbReference type="ARBA" id="ARBA00005161"/>
    </source>
</evidence>
<evidence type="ECO:0000313" key="14">
    <source>
        <dbReference type="Proteomes" id="UP000028504"/>
    </source>
</evidence>
<dbReference type="Pfam" id="PF01180">
    <property type="entry name" value="DHO_dh"/>
    <property type="match status" value="1"/>
</dbReference>
<dbReference type="PROSITE" id="PS00911">
    <property type="entry name" value="DHODEHASE_1"/>
    <property type="match status" value="1"/>
</dbReference>
<feature type="binding site" evidence="11">
    <location>
        <begin position="121"/>
        <end position="125"/>
    </location>
    <ligand>
        <name>substrate</name>
    </ligand>
</feature>
<organism evidence="13 14">
    <name type="scientific">Corynebacterium atypicum</name>
    <dbReference type="NCBI Taxonomy" id="191610"/>
    <lineage>
        <taxon>Bacteria</taxon>
        <taxon>Bacillati</taxon>
        <taxon>Actinomycetota</taxon>
        <taxon>Actinomycetes</taxon>
        <taxon>Mycobacteriales</taxon>
        <taxon>Corynebacteriaceae</taxon>
        <taxon>Corynebacterium</taxon>
    </lineage>
</organism>
<dbReference type="RefSeq" id="WP_038605436.1">
    <property type="nucleotide sequence ID" value="NZ_CP008944.1"/>
</dbReference>
<dbReference type="NCBIfam" id="NF003652">
    <property type="entry name" value="PRK05286.2-5"/>
    <property type="match status" value="1"/>
</dbReference>
<dbReference type="HAMAP" id="MF_00225">
    <property type="entry name" value="DHO_dh_type2"/>
    <property type="match status" value="1"/>
</dbReference>
<dbReference type="PROSITE" id="PS00912">
    <property type="entry name" value="DHODEHASE_2"/>
    <property type="match status" value="1"/>
</dbReference>
<comment type="subcellular location">
    <subcellularLocation>
        <location evidence="11">Cell membrane</location>
        <topology evidence="11">Peripheral membrane protein</topology>
    </subcellularLocation>
    <subcellularLocation>
        <location evidence="2">Membrane</location>
    </subcellularLocation>
</comment>
<dbReference type="InterPro" id="IPR013785">
    <property type="entry name" value="Aldolase_TIM"/>
</dbReference>
<feature type="domain" description="Dihydroorotate dehydrogenase catalytic" evidence="12">
    <location>
        <begin position="55"/>
        <end position="344"/>
    </location>
</feature>
<evidence type="ECO:0000259" key="12">
    <source>
        <dbReference type="Pfam" id="PF01180"/>
    </source>
</evidence>
<keyword evidence="7 11" id="KW-0665">Pyrimidine biosynthesis</keyword>
<protein>
    <recommendedName>
        <fullName evidence="11">Dihydroorotate dehydrogenase (quinone)</fullName>
        <ecNumber evidence="11">1.3.5.2</ecNumber>
    </recommendedName>
    <alternativeName>
        <fullName evidence="11">DHOdehase</fullName>
        <shortName evidence="11">DHOD</shortName>
        <shortName evidence="11">DHODase</shortName>
    </alternativeName>
    <alternativeName>
        <fullName evidence="11">Dihydroorotate oxidase</fullName>
    </alternativeName>
</protein>
<feature type="binding site" evidence="11">
    <location>
        <position position="272"/>
    </location>
    <ligand>
        <name>FMN</name>
        <dbReference type="ChEBI" id="CHEBI:58210"/>
    </ligand>
</feature>
<feature type="binding site" evidence="11">
    <location>
        <position position="301"/>
    </location>
    <ligand>
        <name>FMN</name>
        <dbReference type="ChEBI" id="CHEBI:58210"/>
    </ligand>
</feature>
<comment type="catalytic activity">
    <reaction evidence="10 11">
        <text>(S)-dihydroorotate + a quinone = orotate + a quinol</text>
        <dbReference type="Rhea" id="RHEA:30187"/>
        <dbReference type="ChEBI" id="CHEBI:24646"/>
        <dbReference type="ChEBI" id="CHEBI:30839"/>
        <dbReference type="ChEBI" id="CHEBI:30864"/>
        <dbReference type="ChEBI" id="CHEBI:132124"/>
        <dbReference type="EC" id="1.3.5.2"/>
    </reaction>
</comment>
<dbReference type="InterPro" id="IPR005720">
    <property type="entry name" value="Dihydroorotate_DH_cat"/>
</dbReference>
<feature type="binding site" evidence="11">
    <location>
        <position position="246"/>
    </location>
    <ligand>
        <name>FMN</name>
        <dbReference type="ChEBI" id="CHEBI:58210"/>
    </ligand>
</feature>
<dbReference type="EC" id="1.3.5.2" evidence="11"/>
<feature type="binding site" evidence="11">
    <location>
        <begin position="322"/>
        <end position="323"/>
    </location>
    <ligand>
        <name>FMN</name>
        <dbReference type="ChEBI" id="CHEBI:58210"/>
    </ligand>
</feature>
<evidence type="ECO:0000256" key="7">
    <source>
        <dbReference type="ARBA" id="ARBA00022975"/>
    </source>
</evidence>
<gene>
    <name evidence="11" type="primary">pyrD</name>
    <name evidence="13" type="ORF">CATYP_05180</name>
</gene>
<dbReference type="InterPro" id="IPR050074">
    <property type="entry name" value="DHO_dehydrogenase"/>
</dbReference>
<evidence type="ECO:0000256" key="1">
    <source>
        <dbReference type="ARBA" id="ARBA00003125"/>
    </source>
</evidence>
<keyword evidence="5 11" id="KW-0285">Flavoprotein</keyword>
<feature type="binding site" evidence="11">
    <location>
        <position position="96"/>
    </location>
    <ligand>
        <name>FMN</name>
        <dbReference type="ChEBI" id="CHEBI:58210"/>
    </ligand>
</feature>
<dbReference type="CDD" id="cd04738">
    <property type="entry name" value="DHOD_2_like"/>
    <property type="match status" value="1"/>
</dbReference>
<dbReference type="Gene3D" id="3.20.20.70">
    <property type="entry name" value="Aldolase class I"/>
    <property type="match status" value="1"/>
</dbReference>
<keyword evidence="6 11" id="KW-0288">FMN</keyword>
<feature type="active site" description="Nucleophile" evidence="11">
    <location>
        <position position="185"/>
    </location>
</feature>
<evidence type="ECO:0000313" key="13">
    <source>
        <dbReference type="EMBL" id="AIG64119.1"/>
    </source>
</evidence>
<evidence type="ECO:0000256" key="2">
    <source>
        <dbReference type="ARBA" id="ARBA00004370"/>
    </source>
</evidence>
<keyword evidence="14" id="KW-1185">Reference proteome</keyword>
<evidence type="ECO:0000256" key="6">
    <source>
        <dbReference type="ARBA" id="ARBA00022643"/>
    </source>
</evidence>
<feature type="binding site" evidence="11">
    <location>
        <position position="182"/>
    </location>
    <ligand>
        <name>FMN</name>
        <dbReference type="ChEBI" id="CHEBI:58210"/>
    </ligand>
</feature>
<dbReference type="NCBIfam" id="NF003648">
    <property type="entry name" value="PRK05286.2-1"/>
    <property type="match status" value="1"/>
</dbReference>
<keyword evidence="8 11" id="KW-0560">Oxidoreductase</keyword>
<comment type="pathway">
    <text evidence="3 11">Pyrimidine metabolism; UMP biosynthesis via de novo pathway; orotate from (S)-dihydroorotate (quinone route): step 1/1.</text>
</comment>
<comment type="cofactor">
    <cofactor evidence="11">
        <name>FMN</name>
        <dbReference type="ChEBI" id="CHEBI:58210"/>
    </cofactor>
    <text evidence="11">Binds 1 FMN per subunit.</text>
</comment>
<dbReference type="PANTHER" id="PTHR48109:SF4">
    <property type="entry name" value="DIHYDROOROTATE DEHYDROGENASE (QUINONE), MITOCHONDRIAL"/>
    <property type="match status" value="1"/>
</dbReference>
<comment type="subunit">
    <text evidence="11">Monomer.</text>
</comment>
<dbReference type="InterPro" id="IPR005719">
    <property type="entry name" value="Dihydroorotate_DH_2"/>
</dbReference>
<evidence type="ECO:0000256" key="9">
    <source>
        <dbReference type="ARBA" id="ARBA00023136"/>
    </source>
</evidence>
<evidence type="ECO:0000256" key="5">
    <source>
        <dbReference type="ARBA" id="ARBA00022630"/>
    </source>
</evidence>
<keyword evidence="11" id="KW-1003">Cell membrane</keyword>
<feature type="binding site" evidence="11">
    <location>
        <position position="218"/>
    </location>
    <ligand>
        <name>FMN</name>
        <dbReference type="ChEBI" id="CHEBI:58210"/>
    </ligand>
</feature>
<feature type="binding site" evidence="11">
    <location>
        <position position="187"/>
    </location>
    <ligand>
        <name>substrate</name>
    </ligand>
</feature>
<accession>A0ABN4DCI6</accession>
<sequence>MSFRHEAYQAALRLMFRIPPERIHGIIMKALRLAQRVPAARWVLEKTLPVDDAILSQELFGLTFSRPLGLAAGFDKAAQAPDVWAGVGFGYAELGTVTAQGQPGNPAPRLYRLPSDKALLNRMGFNNPGAEAVAAELRRRQGAGLIGINIGKTKATDVAQAVEDYRFSARMLGRLADFVVVNVSSPNTPGLRDLQAAQRLRPILLAVQEEAQVPVLVKIAPDLDDAAIDAAADLAVELGLAGIVATNTTISRDGLRTPAAEVEAMGSGGISGLPLRGRALAVLERLSERVGGKLVLVASGGIFSAEDAWARIAGGASLLQGYTGMIYGGPDWIRDIHVGLAQQLRRQGFTSITQAVGCRREWLDA</sequence>
<dbReference type="InterPro" id="IPR001295">
    <property type="entry name" value="Dihydroorotate_DH_CS"/>
</dbReference>
<comment type="function">
    <text evidence="1 11">Catalyzes the conversion of dihydroorotate to orotate with quinone as electron acceptor.</text>
</comment>
<evidence type="ECO:0000256" key="4">
    <source>
        <dbReference type="ARBA" id="ARBA00005359"/>
    </source>
</evidence>
<dbReference type="NCBIfam" id="TIGR01036">
    <property type="entry name" value="pyrD_sub2"/>
    <property type="match status" value="1"/>
</dbReference>
<dbReference type="EMBL" id="CP008944">
    <property type="protein sequence ID" value="AIG64119.1"/>
    <property type="molecule type" value="Genomic_DNA"/>
</dbReference>
<keyword evidence="9 11" id="KW-0472">Membrane</keyword>
<feature type="binding site" evidence="11">
    <location>
        <begin position="72"/>
        <end position="76"/>
    </location>
    <ligand>
        <name>FMN</name>
        <dbReference type="ChEBI" id="CHEBI:58210"/>
    </ligand>
</feature>
<feature type="binding site" evidence="11">
    <location>
        <position position="76"/>
    </location>
    <ligand>
        <name>substrate</name>
    </ligand>
</feature>
<dbReference type="PANTHER" id="PTHR48109">
    <property type="entry name" value="DIHYDROOROTATE DEHYDROGENASE (QUINONE), MITOCHONDRIAL-RELATED"/>
    <property type="match status" value="1"/>
</dbReference>
<comment type="similarity">
    <text evidence="4 11">Belongs to the dihydroorotate dehydrogenase family. Type 2 subfamily.</text>
</comment>
<evidence type="ECO:0000256" key="8">
    <source>
        <dbReference type="ARBA" id="ARBA00023002"/>
    </source>
</evidence>
<dbReference type="Proteomes" id="UP000028504">
    <property type="component" value="Chromosome"/>
</dbReference>
<proteinExistence type="inferred from homology"/>
<name>A0ABN4DCI6_9CORY</name>
<dbReference type="SUPFAM" id="SSF51395">
    <property type="entry name" value="FMN-linked oxidoreductases"/>
    <property type="match status" value="1"/>
</dbReference>
<feature type="binding site" evidence="11">
    <location>
        <begin position="247"/>
        <end position="248"/>
    </location>
    <ligand>
        <name>substrate</name>
    </ligand>
</feature>
<feature type="binding site" evidence="11">
    <location>
        <position position="149"/>
    </location>
    <ligand>
        <name>FMN</name>
        <dbReference type="ChEBI" id="CHEBI:58210"/>
    </ligand>
</feature>
<reference evidence="13 14" key="1">
    <citation type="submission" date="2014-07" db="EMBL/GenBank/DDBJ databases">
        <title>Complete genome sequence of Corynebacterium atypicum DSM 44849: identifiction of the mycolic acid biosynthesis genes.</title>
        <authorList>
            <person name="Tippelt A."/>
            <person name="Mollmann S."/>
            <person name="Albersmeier A."/>
            <person name="Jaenicke S."/>
            <person name="Ruckert C."/>
            <person name="Tauch A."/>
        </authorList>
    </citation>
    <scope>NUCLEOTIDE SEQUENCE [LARGE SCALE GENOMIC DNA]</scope>
    <source>
        <strain evidence="13 14">R2070</strain>
    </source>
</reference>